<accession>A0AAD5TXF9</accession>
<keyword evidence="1" id="KW-1133">Transmembrane helix</keyword>
<proteinExistence type="predicted"/>
<evidence type="ECO:0000256" key="1">
    <source>
        <dbReference type="SAM" id="Phobius"/>
    </source>
</evidence>
<dbReference type="Pfam" id="PF06961">
    <property type="entry name" value="DUF1294"/>
    <property type="match status" value="1"/>
</dbReference>
<dbReference type="AlphaFoldDB" id="A0AAD5TXF9"/>
<dbReference type="Proteomes" id="UP001211065">
    <property type="component" value="Unassembled WGS sequence"/>
</dbReference>
<feature type="transmembrane region" description="Helical" evidence="1">
    <location>
        <begin position="38"/>
        <end position="57"/>
    </location>
</feature>
<dbReference type="EMBL" id="JADGJW010000644">
    <property type="protein sequence ID" value="KAJ3214164.1"/>
    <property type="molecule type" value="Genomic_DNA"/>
</dbReference>
<keyword evidence="1" id="KW-0472">Membrane</keyword>
<evidence type="ECO:0000313" key="2">
    <source>
        <dbReference type="EMBL" id="KAJ3214164.1"/>
    </source>
</evidence>
<keyword evidence="3" id="KW-1185">Reference proteome</keyword>
<evidence type="ECO:0000313" key="3">
    <source>
        <dbReference type="Proteomes" id="UP001211065"/>
    </source>
</evidence>
<protein>
    <recommendedName>
        <fullName evidence="4">DUF1294 domain-containing protein</fullName>
    </recommendedName>
</protein>
<sequence>MILGGGYAVTVNAGSYALFGYDKMQAQAKKWRVPEKTLQFSALLGGWIGGIAAMKQFRHKTVKTEFQRPYYLAVALNVLCIAGGAVAYKFSAPFRLKVKSIMKTRRF</sequence>
<name>A0AAD5TXF9_9FUNG</name>
<evidence type="ECO:0008006" key="4">
    <source>
        <dbReference type="Google" id="ProtNLM"/>
    </source>
</evidence>
<feature type="transmembrane region" description="Helical" evidence="1">
    <location>
        <begin position="69"/>
        <end position="88"/>
    </location>
</feature>
<dbReference type="InterPro" id="IPR010718">
    <property type="entry name" value="DUF1294"/>
</dbReference>
<keyword evidence="1" id="KW-0812">Transmembrane</keyword>
<organism evidence="2 3">
    <name type="scientific">Clydaea vesicula</name>
    <dbReference type="NCBI Taxonomy" id="447962"/>
    <lineage>
        <taxon>Eukaryota</taxon>
        <taxon>Fungi</taxon>
        <taxon>Fungi incertae sedis</taxon>
        <taxon>Chytridiomycota</taxon>
        <taxon>Chytridiomycota incertae sedis</taxon>
        <taxon>Chytridiomycetes</taxon>
        <taxon>Lobulomycetales</taxon>
        <taxon>Lobulomycetaceae</taxon>
        <taxon>Clydaea</taxon>
    </lineage>
</organism>
<gene>
    <name evidence="2" type="ORF">HK099_007000</name>
</gene>
<reference evidence="2" key="1">
    <citation type="submission" date="2020-05" db="EMBL/GenBank/DDBJ databases">
        <title>Phylogenomic resolution of chytrid fungi.</title>
        <authorList>
            <person name="Stajich J.E."/>
            <person name="Amses K."/>
            <person name="Simmons R."/>
            <person name="Seto K."/>
            <person name="Myers J."/>
            <person name="Bonds A."/>
            <person name="Quandt C.A."/>
            <person name="Barry K."/>
            <person name="Liu P."/>
            <person name="Grigoriev I."/>
            <person name="Longcore J.E."/>
            <person name="James T.Y."/>
        </authorList>
    </citation>
    <scope>NUCLEOTIDE SEQUENCE</scope>
    <source>
        <strain evidence="2">JEL0476</strain>
    </source>
</reference>
<comment type="caution">
    <text evidence="2">The sequence shown here is derived from an EMBL/GenBank/DDBJ whole genome shotgun (WGS) entry which is preliminary data.</text>
</comment>